<accession>A0A6C0EPD4</accession>
<dbReference type="EMBL" id="MN738897">
    <property type="protein sequence ID" value="QHT30373.1"/>
    <property type="molecule type" value="Genomic_DNA"/>
</dbReference>
<name>A0A6C0EPD4_9ZZZZ</name>
<proteinExistence type="predicted"/>
<sequence length="44" mass="5224">MPFIPTELYDAYCPYCINGYVKYDRLSKKLYCCICNKFIKCEGL</sequence>
<reference evidence="1" key="1">
    <citation type="journal article" date="2020" name="Nature">
        <title>Giant virus diversity and host interactions through global metagenomics.</title>
        <authorList>
            <person name="Schulz F."/>
            <person name="Roux S."/>
            <person name="Paez-Espino D."/>
            <person name="Jungbluth S."/>
            <person name="Walsh D.A."/>
            <person name="Denef V.J."/>
            <person name="McMahon K.D."/>
            <person name="Konstantinidis K.T."/>
            <person name="Eloe-Fadrosh E.A."/>
            <person name="Kyrpides N.C."/>
            <person name="Woyke T."/>
        </authorList>
    </citation>
    <scope>NUCLEOTIDE SEQUENCE</scope>
    <source>
        <strain evidence="1">GVMAG-M-3300009149-34</strain>
    </source>
</reference>
<evidence type="ECO:0000313" key="1">
    <source>
        <dbReference type="EMBL" id="QHT30373.1"/>
    </source>
</evidence>
<protein>
    <submittedName>
        <fullName evidence="1">Uncharacterized protein</fullName>
    </submittedName>
</protein>
<dbReference type="AlphaFoldDB" id="A0A6C0EPD4"/>
<organism evidence="1">
    <name type="scientific">viral metagenome</name>
    <dbReference type="NCBI Taxonomy" id="1070528"/>
    <lineage>
        <taxon>unclassified sequences</taxon>
        <taxon>metagenomes</taxon>
        <taxon>organismal metagenomes</taxon>
    </lineage>
</organism>